<feature type="transmembrane region" description="Helical" evidence="10">
    <location>
        <begin position="838"/>
        <end position="858"/>
    </location>
</feature>
<evidence type="ECO:0000256" key="6">
    <source>
        <dbReference type="ARBA" id="ARBA00023136"/>
    </source>
</evidence>
<dbReference type="AlphaFoldDB" id="A0A1Y1V209"/>
<name>A0A1Y1V209_9FUNG</name>
<protein>
    <recommendedName>
        <fullName evidence="11">G-protein coupled receptors family 3 profile domain-containing protein</fullName>
    </recommendedName>
</protein>
<evidence type="ECO:0000256" key="10">
    <source>
        <dbReference type="SAM" id="Phobius"/>
    </source>
</evidence>
<reference evidence="12 13" key="2">
    <citation type="submission" date="2016-08" db="EMBL/GenBank/DDBJ databases">
        <title>Pervasive Adenine N6-methylation of Active Genes in Fungi.</title>
        <authorList>
            <consortium name="DOE Joint Genome Institute"/>
            <person name="Mondo S.J."/>
            <person name="Dannebaum R.O."/>
            <person name="Kuo R.C."/>
            <person name="Labutti K."/>
            <person name="Haridas S."/>
            <person name="Kuo A."/>
            <person name="Salamov A."/>
            <person name="Ahrendt S.R."/>
            <person name="Lipzen A."/>
            <person name="Sullivan W."/>
            <person name="Andreopoulos W.B."/>
            <person name="Clum A."/>
            <person name="Lindquist E."/>
            <person name="Daum C."/>
            <person name="Ramamoorthy G.K."/>
            <person name="Gryganskyi A."/>
            <person name="Culley D."/>
            <person name="Magnuson J.K."/>
            <person name="James T.Y."/>
            <person name="O'Malley M.A."/>
            <person name="Stajich J.E."/>
            <person name="Spatafora J.W."/>
            <person name="Visel A."/>
            <person name="Grigoriev I.V."/>
        </authorList>
    </citation>
    <scope>NUCLEOTIDE SEQUENCE [LARGE SCALE GENOMIC DNA]</scope>
    <source>
        <strain evidence="13">finn</strain>
    </source>
</reference>
<evidence type="ECO:0000259" key="11">
    <source>
        <dbReference type="PROSITE" id="PS50259"/>
    </source>
</evidence>
<keyword evidence="5" id="KW-0297">G-protein coupled receptor</keyword>
<feature type="transmembrane region" description="Helical" evidence="10">
    <location>
        <begin position="765"/>
        <end position="786"/>
    </location>
</feature>
<dbReference type="Proteomes" id="UP000193719">
    <property type="component" value="Unassembled WGS sequence"/>
</dbReference>
<keyword evidence="9" id="KW-0807">Transducer</keyword>
<gene>
    <name evidence="12" type="ORF">BCR36DRAFT_358753</name>
</gene>
<dbReference type="InterPro" id="IPR017978">
    <property type="entry name" value="GPCR_3_C"/>
</dbReference>
<keyword evidence="8" id="KW-0325">Glycoprotein</keyword>
<evidence type="ECO:0000313" key="13">
    <source>
        <dbReference type="Proteomes" id="UP000193719"/>
    </source>
</evidence>
<proteinExistence type="predicted"/>
<evidence type="ECO:0000313" key="12">
    <source>
        <dbReference type="EMBL" id="ORX45244.1"/>
    </source>
</evidence>
<keyword evidence="4 10" id="KW-1133">Transmembrane helix</keyword>
<keyword evidence="3 10" id="KW-0812">Transmembrane</keyword>
<evidence type="ECO:0000256" key="2">
    <source>
        <dbReference type="ARBA" id="ARBA00022475"/>
    </source>
</evidence>
<dbReference type="Pfam" id="PF00003">
    <property type="entry name" value="7tm_3"/>
    <property type="match status" value="1"/>
</dbReference>
<evidence type="ECO:0000256" key="7">
    <source>
        <dbReference type="ARBA" id="ARBA00023170"/>
    </source>
</evidence>
<reference evidence="12 13" key="1">
    <citation type="submission" date="2016-08" db="EMBL/GenBank/DDBJ databases">
        <title>Genomes of anaerobic fungi encode conserved fungal cellulosomes for biomass hydrolysis.</title>
        <authorList>
            <consortium name="DOE Joint Genome Institute"/>
            <person name="Haitjema C.H."/>
            <person name="Gilmore S.P."/>
            <person name="Henske J.K."/>
            <person name="Solomon K.V."/>
            <person name="De Groot R."/>
            <person name="Kuo A."/>
            <person name="Mondo S.J."/>
            <person name="Salamov A.A."/>
            <person name="Labutti K."/>
            <person name="Zhao Z."/>
            <person name="Chiniquy J."/>
            <person name="Barry K."/>
            <person name="Brewer H.M."/>
            <person name="Purvine S.O."/>
            <person name="Wright A.T."/>
            <person name="Boxma B."/>
            <person name="Van Alen T."/>
            <person name="Hackstein J.H."/>
            <person name="Baker S.E."/>
            <person name="Grigoriev I.V."/>
            <person name="O'Malley M.A."/>
        </authorList>
    </citation>
    <scope>NUCLEOTIDE SEQUENCE [LARGE SCALE GENOMIC DNA]</scope>
    <source>
        <strain evidence="13">finn</strain>
    </source>
</reference>
<comment type="subcellular location">
    <subcellularLocation>
        <location evidence="1">Cell membrane</location>
        <topology evidence="1">Multi-pass membrane protein</topology>
    </subcellularLocation>
</comment>
<dbReference type="GO" id="GO:0005886">
    <property type="term" value="C:plasma membrane"/>
    <property type="evidence" value="ECO:0007669"/>
    <property type="project" value="UniProtKB-SubCell"/>
</dbReference>
<dbReference type="PROSITE" id="PS50259">
    <property type="entry name" value="G_PROTEIN_RECEP_F3_4"/>
    <property type="match status" value="1"/>
</dbReference>
<dbReference type="EMBL" id="MCFH01000041">
    <property type="protein sequence ID" value="ORX45244.1"/>
    <property type="molecule type" value="Genomic_DNA"/>
</dbReference>
<feature type="transmembrane region" description="Helical" evidence="10">
    <location>
        <begin position="798"/>
        <end position="818"/>
    </location>
</feature>
<evidence type="ECO:0000256" key="9">
    <source>
        <dbReference type="ARBA" id="ARBA00023224"/>
    </source>
</evidence>
<dbReference type="GO" id="GO:0004930">
    <property type="term" value="F:G protein-coupled receptor activity"/>
    <property type="evidence" value="ECO:0007669"/>
    <property type="project" value="UniProtKB-KW"/>
</dbReference>
<keyword evidence="13" id="KW-1185">Reference proteome</keyword>
<dbReference type="OrthoDB" id="10647808at2759"/>
<accession>A0A1Y1V209</accession>
<feature type="domain" description="G-protein coupled receptors family 3 profile" evidence="11">
    <location>
        <begin position="763"/>
        <end position="857"/>
    </location>
</feature>
<sequence>MGGNSLAINESTILFPNYENSKDIDGISLNEGNNYIENSNISSIFNNNLNYLLYFNGNNKYSLSIKSSIFNGENTSSGVKAEFGIINIESSNFINLYSPYNGGALYISQSKVLLNNLYFENNKAENCGGSIYLMNNLNVEGNNLKGHNIYAGYTGSLLDISSQNIDNIHNFNNITLINDWNARNSNGYGLILCAKSNSYVILKNAYGSDLYCEDSACNIFLATGNTILNIENTNINNVYGVIGSIFLESFMENNSNSNEIVKVKISNCSLSNIYQNTLSKSSILSYIKSGEIVINDCILNNIYGTRSYIVYSISKGQLEMNNIEINNFHNNIESGGFYTIEDFPMTINNLKIYNSTFYGFIFASDKAYFGVNNSIIKNINTEIIEKLLDDGTYTVKDKYINENYLIARTNLDNAELVFQNVTFDNIYGEKGFTLLNKSKIVIKKSNFSNNFFTNAFFHISKENEAPIGSVEITSSTFYNNGGYTNGSILNFNAKGYFYGLYKFNSCIFNNNYSYGNGGVIYSINEHASELILFVNCEFNNNKAKNGSICYALSKKTEPYVSDKLLYIGNKGIAFATNPSIMKLINSPYNGLTILSGNTISKYGKLKLLDDYSNNISFDLDLTNNNLKINDLMFYKISFNDTYNVHISSAIYGYYSGYNNYLPNIKIIGNPGNYLLSISMISFGPFFSFDNNIVSLPISIKECPKNYSNNYLEENNFKTCYLPKCSPSCNSGTCIKDNVCDCSTSILKGKYCNEHKEYKRPQHLKYLINILSAISILLSIISMVVIVENRKDKIIQAASYDFLLIILFGTIIINCHTILSKYKNTLKWCYISKLMNNIGFSLIYFSIFIKLLRVLKIFFSSKIYSISLKK</sequence>
<dbReference type="PANTHER" id="PTHR32546:SF26">
    <property type="entry name" value="SMOG, ISOFORM D"/>
    <property type="match status" value="1"/>
</dbReference>
<keyword evidence="2" id="KW-1003">Cell membrane</keyword>
<keyword evidence="6 10" id="KW-0472">Membrane</keyword>
<evidence type="ECO:0000256" key="5">
    <source>
        <dbReference type="ARBA" id="ARBA00023040"/>
    </source>
</evidence>
<comment type="caution">
    <text evidence="12">The sequence shown here is derived from an EMBL/GenBank/DDBJ whole genome shotgun (WGS) entry which is preliminary data.</text>
</comment>
<dbReference type="InterPro" id="IPR043458">
    <property type="entry name" value="GPR158/179"/>
</dbReference>
<keyword evidence="7" id="KW-0675">Receptor</keyword>
<evidence type="ECO:0000256" key="8">
    <source>
        <dbReference type="ARBA" id="ARBA00023180"/>
    </source>
</evidence>
<evidence type="ECO:0000256" key="1">
    <source>
        <dbReference type="ARBA" id="ARBA00004651"/>
    </source>
</evidence>
<dbReference type="PANTHER" id="PTHR32546">
    <property type="entry name" value="G-PROTEIN COUPLED RECEPTOR 158-RELATED"/>
    <property type="match status" value="1"/>
</dbReference>
<evidence type="ECO:0000256" key="3">
    <source>
        <dbReference type="ARBA" id="ARBA00022692"/>
    </source>
</evidence>
<evidence type="ECO:0000256" key="4">
    <source>
        <dbReference type="ARBA" id="ARBA00022989"/>
    </source>
</evidence>
<organism evidence="12 13">
    <name type="scientific">Piromyces finnis</name>
    <dbReference type="NCBI Taxonomy" id="1754191"/>
    <lineage>
        <taxon>Eukaryota</taxon>
        <taxon>Fungi</taxon>
        <taxon>Fungi incertae sedis</taxon>
        <taxon>Chytridiomycota</taxon>
        <taxon>Chytridiomycota incertae sedis</taxon>
        <taxon>Neocallimastigomycetes</taxon>
        <taxon>Neocallimastigales</taxon>
        <taxon>Neocallimastigaceae</taxon>
        <taxon>Piromyces</taxon>
    </lineage>
</organism>
<feature type="non-terminal residue" evidence="12">
    <location>
        <position position="869"/>
    </location>
</feature>